<proteinExistence type="predicted"/>
<feature type="compositionally biased region" description="Polar residues" evidence="1">
    <location>
        <begin position="29"/>
        <end position="44"/>
    </location>
</feature>
<reference evidence="2 3" key="1">
    <citation type="submission" date="2014-04" db="EMBL/GenBank/DDBJ databases">
        <title>Genome evolution of avian class.</title>
        <authorList>
            <person name="Zhang G."/>
            <person name="Li C."/>
        </authorList>
    </citation>
    <scope>NUCLEOTIDE SEQUENCE [LARGE SCALE GENOMIC DNA]</scope>
    <source>
        <strain evidence="2">BGI_N341</strain>
    </source>
</reference>
<name>A0A093HWF8_TYTAL</name>
<evidence type="ECO:0000313" key="2">
    <source>
        <dbReference type="EMBL" id="KFV58843.1"/>
    </source>
</evidence>
<keyword evidence="3" id="KW-1185">Reference proteome</keyword>
<dbReference type="EMBL" id="KK398907">
    <property type="protein sequence ID" value="KFV58843.1"/>
    <property type="molecule type" value="Genomic_DNA"/>
</dbReference>
<accession>A0A093HWF8</accession>
<evidence type="ECO:0000313" key="3">
    <source>
        <dbReference type="Proteomes" id="UP000054190"/>
    </source>
</evidence>
<organism evidence="2 3">
    <name type="scientific">Tyto alba</name>
    <name type="common">Barn owl</name>
    <dbReference type="NCBI Taxonomy" id="56313"/>
    <lineage>
        <taxon>Eukaryota</taxon>
        <taxon>Metazoa</taxon>
        <taxon>Chordata</taxon>
        <taxon>Craniata</taxon>
        <taxon>Vertebrata</taxon>
        <taxon>Euteleostomi</taxon>
        <taxon>Archelosauria</taxon>
        <taxon>Archosauria</taxon>
        <taxon>Dinosauria</taxon>
        <taxon>Saurischia</taxon>
        <taxon>Theropoda</taxon>
        <taxon>Coelurosauria</taxon>
        <taxon>Aves</taxon>
        <taxon>Neognathae</taxon>
        <taxon>Neoaves</taxon>
        <taxon>Telluraves</taxon>
        <taxon>Strigiformes</taxon>
        <taxon>Tytonidae</taxon>
        <taxon>Tyto</taxon>
    </lineage>
</organism>
<sequence length="78" mass="9239">MSYHYNEAFENPDYHFSETLEIDRRRSSQKNLFSHQATDYSSLHGSYGDDNERRQNYPYPLAIPMASMSHGPEHREDL</sequence>
<feature type="region of interest" description="Disordered" evidence="1">
    <location>
        <begin position="25"/>
        <end position="57"/>
    </location>
</feature>
<feature type="non-terminal residue" evidence="2">
    <location>
        <position position="78"/>
    </location>
</feature>
<dbReference type="Proteomes" id="UP000054190">
    <property type="component" value="Unassembled WGS sequence"/>
</dbReference>
<dbReference type="AlphaFoldDB" id="A0A093HWF8"/>
<gene>
    <name evidence="2" type="ORF">N341_12830</name>
</gene>
<evidence type="ECO:0000256" key="1">
    <source>
        <dbReference type="SAM" id="MobiDB-lite"/>
    </source>
</evidence>
<protein>
    <submittedName>
        <fullName evidence="2">Uncharacterized protein</fullName>
    </submittedName>
</protein>